<dbReference type="Proteomes" id="UP000198461">
    <property type="component" value="Unassembled WGS sequence"/>
</dbReference>
<dbReference type="InterPro" id="IPR038081">
    <property type="entry name" value="CalX-like_sf"/>
</dbReference>
<dbReference type="SUPFAM" id="SSF141072">
    <property type="entry name" value="CalX-like"/>
    <property type="match status" value="1"/>
</dbReference>
<dbReference type="InterPro" id="IPR003644">
    <property type="entry name" value="Calx_beta"/>
</dbReference>
<dbReference type="InterPro" id="IPR051171">
    <property type="entry name" value="CaCA"/>
</dbReference>
<dbReference type="GO" id="GO:0016020">
    <property type="term" value="C:membrane"/>
    <property type="evidence" value="ECO:0007669"/>
    <property type="project" value="InterPro"/>
</dbReference>
<dbReference type="AlphaFoldDB" id="A0A1N6HGU1"/>
<dbReference type="Pfam" id="PF03160">
    <property type="entry name" value="Calx-beta"/>
    <property type="match status" value="1"/>
</dbReference>
<dbReference type="SUPFAM" id="SSF50494">
    <property type="entry name" value="Trypsin-like serine proteases"/>
    <property type="match status" value="1"/>
</dbReference>
<dbReference type="InterPro" id="IPR009003">
    <property type="entry name" value="Peptidase_S1_PA"/>
</dbReference>
<dbReference type="PANTHER" id="PTHR11878:SF65">
    <property type="entry name" value="NA_CA-EXCHANGE PROTEIN, ISOFORM G"/>
    <property type="match status" value="1"/>
</dbReference>
<keyword evidence="3" id="KW-0106">Calcium</keyword>
<feature type="domain" description="Peptidase S1" evidence="5">
    <location>
        <begin position="36"/>
        <end position="283"/>
    </location>
</feature>
<organism evidence="6 7">
    <name type="scientific">Sulfurivirga caldicuralii</name>
    <dbReference type="NCBI Taxonomy" id="364032"/>
    <lineage>
        <taxon>Bacteria</taxon>
        <taxon>Pseudomonadati</taxon>
        <taxon>Pseudomonadota</taxon>
        <taxon>Gammaproteobacteria</taxon>
        <taxon>Thiotrichales</taxon>
        <taxon>Piscirickettsiaceae</taxon>
        <taxon>Sulfurivirga</taxon>
    </lineage>
</organism>
<evidence type="ECO:0000256" key="2">
    <source>
        <dbReference type="ARBA" id="ARBA00022737"/>
    </source>
</evidence>
<keyword evidence="7" id="KW-1185">Reference proteome</keyword>
<evidence type="ECO:0000256" key="1">
    <source>
        <dbReference type="ARBA" id="ARBA00022729"/>
    </source>
</evidence>
<reference evidence="6 7" key="1">
    <citation type="submission" date="2016-11" db="EMBL/GenBank/DDBJ databases">
        <authorList>
            <person name="Jaros S."/>
            <person name="Januszkiewicz K."/>
            <person name="Wedrychowicz H."/>
        </authorList>
    </citation>
    <scope>NUCLEOTIDE SEQUENCE [LARGE SCALE GENOMIC DNA]</scope>
    <source>
        <strain evidence="6 7">DSM 17737</strain>
    </source>
</reference>
<dbReference type="EMBL" id="FSRE01000005">
    <property type="protein sequence ID" value="SIO18947.1"/>
    <property type="molecule type" value="Genomic_DNA"/>
</dbReference>
<dbReference type="GO" id="GO:0006508">
    <property type="term" value="P:proteolysis"/>
    <property type="evidence" value="ECO:0007669"/>
    <property type="project" value="InterPro"/>
</dbReference>
<dbReference type="SMART" id="SM00237">
    <property type="entry name" value="Calx_beta"/>
    <property type="match status" value="1"/>
</dbReference>
<keyword evidence="2" id="KW-0677">Repeat</keyword>
<dbReference type="Gene3D" id="2.60.40.2030">
    <property type="match status" value="1"/>
</dbReference>
<sequence>MVMSTSWSELQLHADTDSRYDGVVYVSNRQEYIAGSGALLFDGRAILTAAHVVRHAPSGDIEVRFETAAGVVWRKATQVIIDPSYDATNSLHDAALIILDQPAPAAADRYHLYRSNDELGKTFTMVGYGDIGTGTTGAMSQSTPYRHDAQNTFDTTATQLKNALESAMAWTPHGDMTLVADFDDGSVAHDALGRLMGLYNTGLGAAEGLIAPGDSGGPAFINGQIAGVASYVTSLAKAGITPDVTPYRTDASFGEIAAWTRVSNEQQFIDQALRQSWTDAPHAPAQVKTVITEGNAGQITTAWFLVNYSGTVTADQPVEVKYTTLDGTATAGQDYIATQGTLVFYPGEQAVPIPVEIIGDDIPESNETFYLKIYDPVGGTFPDGATELIGMRTIQDNDAAL</sequence>
<dbReference type="Gene3D" id="2.40.10.10">
    <property type="entry name" value="Trypsin-like serine proteases"/>
    <property type="match status" value="1"/>
</dbReference>
<accession>A0A1N6HGU1</accession>
<keyword evidence="1" id="KW-0732">Signal</keyword>
<evidence type="ECO:0000259" key="5">
    <source>
        <dbReference type="PROSITE" id="PS50240"/>
    </source>
</evidence>
<dbReference type="InterPro" id="IPR001254">
    <property type="entry name" value="Trypsin_dom"/>
</dbReference>
<gene>
    <name evidence="6" type="ORF">SAMN05443662_1681</name>
</gene>
<proteinExistence type="predicted"/>
<dbReference type="PROSITE" id="PS50240">
    <property type="entry name" value="TRYPSIN_DOM"/>
    <property type="match status" value="1"/>
</dbReference>
<protein>
    <submittedName>
        <fullName evidence="6">Trypsin</fullName>
    </submittedName>
</protein>
<evidence type="ECO:0000256" key="3">
    <source>
        <dbReference type="ARBA" id="ARBA00022837"/>
    </source>
</evidence>
<dbReference type="GO" id="GO:0004252">
    <property type="term" value="F:serine-type endopeptidase activity"/>
    <property type="evidence" value="ECO:0007669"/>
    <property type="project" value="InterPro"/>
</dbReference>
<evidence type="ECO:0000313" key="6">
    <source>
        <dbReference type="EMBL" id="SIO18947.1"/>
    </source>
</evidence>
<evidence type="ECO:0000313" key="7">
    <source>
        <dbReference type="Proteomes" id="UP000198461"/>
    </source>
</evidence>
<dbReference type="GO" id="GO:0007154">
    <property type="term" value="P:cell communication"/>
    <property type="evidence" value="ECO:0007669"/>
    <property type="project" value="InterPro"/>
</dbReference>
<name>A0A1N6HGU1_9GAMM</name>
<dbReference type="PANTHER" id="PTHR11878">
    <property type="entry name" value="SODIUM/CALCIUM EXCHANGER"/>
    <property type="match status" value="1"/>
</dbReference>
<keyword evidence="4" id="KW-0406">Ion transport</keyword>
<keyword evidence="4" id="KW-0813">Transport</keyword>
<dbReference type="InterPro" id="IPR043504">
    <property type="entry name" value="Peptidase_S1_PA_chymotrypsin"/>
</dbReference>
<evidence type="ECO:0000256" key="4">
    <source>
        <dbReference type="ARBA" id="ARBA00023065"/>
    </source>
</evidence>
<dbReference type="GO" id="GO:0030001">
    <property type="term" value="P:metal ion transport"/>
    <property type="evidence" value="ECO:0007669"/>
    <property type="project" value="TreeGrafter"/>
</dbReference>
<dbReference type="STRING" id="364032.SAMN05443662_1681"/>
<dbReference type="Pfam" id="PF00089">
    <property type="entry name" value="Trypsin"/>
    <property type="match status" value="1"/>
</dbReference>